<keyword evidence="7" id="KW-0539">Nucleus</keyword>
<dbReference type="InterPro" id="IPR002121">
    <property type="entry name" value="HRDC_dom"/>
</dbReference>
<keyword evidence="3" id="KW-0540">Nuclease</keyword>
<keyword evidence="6" id="KW-0269">Exonuclease</keyword>
<dbReference type="SUPFAM" id="SSF53098">
    <property type="entry name" value="Ribonuclease H-like"/>
    <property type="match status" value="1"/>
</dbReference>
<dbReference type="GO" id="GO:0071038">
    <property type="term" value="P:TRAMP-dependent tRNA surveillance pathway"/>
    <property type="evidence" value="ECO:0007669"/>
    <property type="project" value="TreeGrafter"/>
</dbReference>
<comment type="similarity">
    <text evidence="8">Belongs to the exosome component 10/RRP6 family.</text>
</comment>
<dbReference type="AlphaFoldDB" id="A0A7H9HXU1"/>
<dbReference type="GO" id="GO:0071037">
    <property type="term" value="P:nuclear polyadenylation-dependent snRNA catabolic process"/>
    <property type="evidence" value="ECO:0007669"/>
    <property type="project" value="TreeGrafter"/>
</dbReference>
<dbReference type="InterPro" id="IPR010997">
    <property type="entry name" value="HRDC-like_sf"/>
</dbReference>
<dbReference type="OrthoDB" id="2250022at2759"/>
<proteinExistence type="inferred from homology"/>
<dbReference type="InterPro" id="IPR036397">
    <property type="entry name" value="RNaseH_sf"/>
</dbReference>
<reference evidence="11 12" key="1">
    <citation type="submission" date="2020-06" db="EMBL/GenBank/DDBJ databases">
        <title>The yeast mating-type switching endonuclease HO is a domesticated member of an unorthodox homing genetic element family.</title>
        <authorList>
            <person name="Coughlan A.Y."/>
            <person name="Lombardi L."/>
            <person name="Braun-Galleani S."/>
            <person name="Martos A.R."/>
            <person name="Galeote V."/>
            <person name="Bigey F."/>
            <person name="Dequin S."/>
            <person name="Byrne K.P."/>
            <person name="Wolfe K.H."/>
        </authorList>
    </citation>
    <scope>NUCLEOTIDE SEQUENCE [LARGE SCALE GENOMIC DNA]</scope>
    <source>
        <strain evidence="11 12">CBS2947</strain>
    </source>
</reference>
<dbReference type="GO" id="GO:0071040">
    <property type="term" value="P:nuclear polyadenylation-dependent antisense transcript catabolic process"/>
    <property type="evidence" value="ECO:0007669"/>
    <property type="project" value="TreeGrafter"/>
</dbReference>
<sequence length="736" mass="83743">MTTYDGSQLFSKLLDTIRASTALAAQDVDFCRSMSKEIGDALDETSDKIVNLINVLLTSVDQNTGLFECGRDRLQDSWKDFSNVMDNIFELSDRSIDILTKSSGTMNSGIQMQFLDDSSRAKFSLSGKIVKPQLSFRRPVDNTEGHPFVPLLKGKPFALKPFNKVKLVAGNDSMPEHYEHPYQDEIENQEYDHSVIVKSEPIASQPWDTTEAIWVDNTEALDAMLSDLKDVTELAVDLEHHDYRSYYGIVCLMQISTRSADYLIDTISLRDDLYVLNEVFANPKILKVFHGAFMDIIWLQRDLGLYVVSLFDTYHASRAIGLPRHSLAYLLERYAHFKTSKKYQLSDWRIRPLSKPMKAYARADTHFLLNIYDQLRNTLIEQNKLAGVLAESRNVAKRRFEYSRFRPTVPSTSVYCPIEKPDPWKNLMVQYNIPSEKEELVKALYDWRDTIARRDDESVRYVMPNQLLVALAVNTPTTPVDVISVNNIVTDHVRSNSLVLANLIKSSIQSIKLNKTQSVLQSDKANNLTADSLLTIPQIKNVMSIFESIAQTGLTTEVHEKNSGPAKLADILTSKSNAVDYSNGDPRCIKHEQFESRCHEAWKTMEDFDNTVVYNIQAPEPGPAIKELAREPPKSSPDISEQAAEPEEDMDEIVTLKKVRRHDQSRKTDAEEPKRHAIDYSKNEKVLVENRNTSKKRDSKKRSFDPYAASNHSDGAPRGVKKRRSTNRGKNASFKR</sequence>
<dbReference type="Gene3D" id="1.10.150.80">
    <property type="entry name" value="HRDC domain"/>
    <property type="match status" value="1"/>
</dbReference>
<evidence type="ECO:0000256" key="2">
    <source>
        <dbReference type="ARBA" id="ARBA00022552"/>
    </source>
</evidence>
<feature type="region of interest" description="Disordered" evidence="9">
    <location>
        <begin position="624"/>
        <end position="736"/>
    </location>
</feature>
<dbReference type="SMART" id="SM00474">
    <property type="entry name" value="35EXOc"/>
    <property type="match status" value="1"/>
</dbReference>
<dbReference type="GO" id="GO:0005730">
    <property type="term" value="C:nucleolus"/>
    <property type="evidence" value="ECO:0007669"/>
    <property type="project" value="TreeGrafter"/>
</dbReference>
<dbReference type="InterPro" id="IPR045092">
    <property type="entry name" value="Rrp6-like"/>
</dbReference>
<evidence type="ECO:0000313" key="11">
    <source>
        <dbReference type="EMBL" id="QLQ82201.1"/>
    </source>
</evidence>
<dbReference type="InterPro" id="IPR002562">
    <property type="entry name" value="3'-5'_exonuclease_dom"/>
</dbReference>
<dbReference type="PANTHER" id="PTHR12124">
    <property type="entry name" value="POLYMYOSITIS/SCLERODERMA AUTOANTIGEN-RELATED"/>
    <property type="match status" value="1"/>
</dbReference>
<dbReference type="GO" id="GO:0000176">
    <property type="term" value="C:nuclear exosome (RNase complex)"/>
    <property type="evidence" value="ECO:0007669"/>
    <property type="project" value="InterPro"/>
</dbReference>
<dbReference type="SMART" id="SM00341">
    <property type="entry name" value="HRDC"/>
    <property type="match status" value="1"/>
</dbReference>
<dbReference type="Pfam" id="PF08066">
    <property type="entry name" value="PMC2NT"/>
    <property type="match status" value="1"/>
</dbReference>
<keyword evidence="4" id="KW-0378">Hydrolase</keyword>
<evidence type="ECO:0000256" key="9">
    <source>
        <dbReference type="SAM" id="MobiDB-lite"/>
    </source>
</evidence>
<dbReference type="SUPFAM" id="SSF47819">
    <property type="entry name" value="HRDC-like"/>
    <property type="match status" value="1"/>
</dbReference>
<evidence type="ECO:0000256" key="4">
    <source>
        <dbReference type="ARBA" id="ARBA00022801"/>
    </source>
</evidence>
<evidence type="ECO:0000256" key="5">
    <source>
        <dbReference type="ARBA" id="ARBA00022835"/>
    </source>
</evidence>
<dbReference type="InterPro" id="IPR049559">
    <property type="entry name" value="Rrp6p-like_exo"/>
</dbReference>
<dbReference type="PANTHER" id="PTHR12124:SF47">
    <property type="entry name" value="EXOSOME COMPONENT 10"/>
    <property type="match status" value="1"/>
</dbReference>
<dbReference type="GO" id="GO:0000175">
    <property type="term" value="F:3'-5'-RNA exonuclease activity"/>
    <property type="evidence" value="ECO:0007669"/>
    <property type="project" value="InterPro"/>
</dbReference>
<dbReference type="EMBL" id="CP059273">
    <property type="protein sequence ID" value="QLQ82201.1"/>
    <property type="molecule type" value="Genomic_DNA"/>
</dbReference>
<evidence type="ECO:0000256" key="3">
    <source>
        <dbReference type="ARBA" id="ARBA00022722"/>
    </source>
</evidence>
<accession>A0A7H9HXU1</accession>
<evidence type="ECO:0000256" key="8">
    <source>
        <dbReference type="ARBA" id="ARBA00043957"/>
    </source>
</evidence>
<dbReference type="GO" id="GO:0000166">
    <property type="term" value="F:nucleotide binding"/>
    <property type="evidence" value="ECO:0007669"/>
    <property type="project" value="InterPro"/>
</dbReference>
<comment type="subcellular location">
    <subcellularLocation>
        <location evidence="1">Nucleus</location>
    </subcellularLocation>
</comment>
<organism evidence="11 12">
    <name type="scientific">Torulaspora globosa</name>
    <dbReference type="NCBI Taxonomy" id="48254"/>
    <lineage>
        <taxon>Eukaryota</taxon>
        <taxon>Fungi</taxon>
        <taxon>Dikarya</taxon>
        <taxon>Ascomycota</taxon>
        <taxon>Saccharomycotina</taxon>
        <taxon>Saccharomycetes</taxon>
        <taxon>Saccharomycetales</taxon>
        <taxon>Saccharomycetaceae</taxon>
        <taxon>Torulaspora</taxon>
    </lineage>
</organism>
<dbReference type="InterPro" id="IPR012588">
    <property type="entry name" value="Exosome-assoc_fac_Rrp6_N"/>
</dbReference>
<dbReference type="GO" id="GO:0003727">
    <property type="term" value="F:single-stranded RNA binding"/>
    <property type="evidence" value="ECO:0007669"/>
    <property type="project" value="TreeGrafter"/>
</dbReference>
<dbReference type="FunFam" id="3.30.420.10:FF:000059">
    <property type="entry name" value="Exosome complex exonuclease Rrp6"/>
    <property type="match status" value="1"/>
</dbReference>
<feature type="compositionally biased region" description="Basic and acidic residues" evidence="9">
    <location>
        <begin position="665"/>
        <end position="688"/>
    </location>
</feature>
<dbReference type="Gene3D" id="3.30.420.10">
    <property type="entry name" value="Ribonuclease H-like superfamily/Ribonuclease H"/>
    <property type="match status" value="1"/>
</dbReference>
<dbReference type="GO" id="GO:0071035">
    <property type="term" value="P:nuclear polyadenylation-dependent rRNA catabolic process"/>
    <property type="evidence" value="ECO:0007669"/>
    <property type="project" value="TreeGrafter"/>
</dbReference>
<evidence type="ECO:0000256" key="1">
    <source>
        <dbReference type="ARBA" id="ARBA00004123"/>
    </source>
</evidence>
<dbReference type="Pfam" id="PF01612">
    <property type="entry name" value="DNA_pol_A_exo1"/>
    <property type="match status" value="1"/>
</dbReference>
<dbReference type="GO" id="GO:0000467">
    <property type="term" value="P:exonucleolytic trimming to generate mature 3'-end of 5.8S rRNA from tricistronic rRNA transcript (SSU-rRNA, 5.8S rRNA, LSU-rRNA)"/>
    <property type="evidence" value="ECO:0007669"/>
    <property type="project" value="InterPro"/>
</dbReference>
<name>A0A7H9HXU1_9SACH</name>
<feature type="compositionally biased region" description="Basic residues" evidence="9">
    <location>
        <begin position="719"/>
        <end position="736"/>
    </location>
</feature>
<keyword evidence="5" id="KW-0271">Exosome</keyword>
<dbReference type="CDD" id="cd06147">
    <property type="entry name" value="Rrp6p_like_exo"/>
    <property type="match status" value="1"/>
</dbReference>
<dbReference type="InterPro" id="IPR044876">
    <property type="entry name" value="HRDC_dom_sf"/>
</dbReference>
<dbReference type="PROSITE" id="PS50967">
    <property type="entry name" value="HRDC"/>
    <property type="match status" value="1"/>
</dbReference>
<evidence type="ECO:0000313" key="12">
    <source>
        <dbReference type="Proteomes" id="UP000510647"/>
    </source>
</evidence>
<feature type="domain" description="HRDC" evidence="10">
    <location>
        <begin position="434"/>
        <end position="514"/>
    </location>
</feature>
<dbReference type="GO" id="GO:0071036">
    <property type="term" value="P:nuclear polyadenylation-dependent snoRNA catabolic process"/>
    <property type="evidence" value="ECO:0007669"/>
    <property type="project" value="TreeGrafter"/>
</dbReference>
<dbReference type="Proteomes" id="UP000510647">
    <property type="component" value="Chromosome 7"/>
</dbReference>
<evidence type="ECO:0000256" key="7">
    <source>
        <dbReference type="ARBA" id="ARBA00023242"/>
    </source>
</evidence>
<dbReference type="GO" id="GO:0071051">
    <property type="term" value="P:poly(A)-dependent snoRNA 3'-end processing"/>
    <property type="evidence" value="ECO:0007669"/>
    <property type="project" value="TreeGrafter"/>
</dbReference>
<protein>
    <recommendedName>
        <fullName evidence="10">HRDC domain-containing protein</fullName>
    </recommendedName>
</protein>
<keyword evidence="12" id="KW-1185">Reference proteome</keyword>
<dbReference type="InterPro" id="IPR012337">
    <property type="entry name" value="RNaseH-like_sf"/>
</dbReference>
<keyword evidence="2" id="KW-0698">rRNA processing</keyword>
<dbReference type="GO" id="GO:0071044">
    <property type="term" value="P:histone mRNA catabolic process"/>
    <property type="evidence" value="ECO:0007669"/>
    <property type="project" value="TreeGrafter"/>
</dbReference>
<gene>
    <name evidence="11" type="ORF">HG537_0G04560</name>
</gene>
<dbReference type="Pfam" id="PF00570">
    <property type="entry name" value="HRDC"/>
    <property type="match status" value="1"/>
</dbReference>
<dbReference type="GO" id="GO:0071039">
    <property type="term" value="P:nuclear polyadenylation-dependent CUT catabolic process"/>
    <property type="evidence" value="ECO:0007669"/>
    <property type="project" value="TreeGrafter"/>
</dbReference>
<evidence type="ECO:0000256" key="6">
    <source>
        <dbReference type="ARBA" id="ARBA00022839"/>
    </source>
</evidence>
<evidence type="ECO:0000259" key="10">
    <source>
        <dbReference type="PROSITE" id="PS50967"/>
    </source>
</evidence>